<accession>A0ABN9SKR7</accession>
<evidence type="ECO:0000256" key="1">
    <source>
        <dbReference type="SAM" id="MobiDB-lite"/>
    </source>
</evidence>
<keyword evidence="3" id="KW-1185">Reference proteome</keyword>
<gene>
    <name evidence="2" type="ORF">PCOR1329_LOCUS30395</name>
</gene>
<comment type="caution">
    <text evidence="2">The sequence shown here is derived from an EMBL/GenBank/DDBJ whole genome shotgun (WGS) entry which is preliminary data.</text>
</comment>
<evidence type="ECO:0000313" key="3">
    <source>
        <dbReference type="Proteomes" id="UP001189429"/>
    </source>
</evidence>
<feature type="compositionally biased region" description="Basic and acidic residues" evidence="1">
    <location>
        <begin position="416"/>
        <end position="425"/>
    </location>
</feature>
<dbReference type="Proteomes" id="UP001189429">
    <property type="component" value="Unassembled WGS sequence"/>
</dbReference>
<proteinExistence type="predicted"/>
<organism evidence="2 3">
    <name type="scientific">Prorocentrum cordatum</name>
    <dbReference type="NCBI Taxonomy" id="2364126"/>
    <lineage>
        <taxon>Eukaryota</taxon>
        <taxon>Sar</taxon>
        <taxon>Alveolata</taxon>
        <taxon>Dinophyceae</taxon>
        <taxon>Prorocentrales</taxon>
        <taxon>Prorocentraceae</taxon>
        <taxon>Prorocentrum</taxon>
    </lineage>
</organism>
<feature type="region of interest" description="Disordered" evidence="1">
    <location>
        <begin position="140"/>
        <end position="170"/>
    </location>
</feature>
<dbReference type="EMBL" id="CAUYUJ010011669">
    <property type="protein sequence ID" value="CAK0832355.1"/>
    <property type="molecule type" value="Genomic_DNA"/>
</dbReference>
<evidence type="ECO:0000313" key="2">
    <source>
        <dbReference type="EMBL" id="CAK0832355.1"/>
    </source>
</evidence>
<feature type="region of interest" description="Disordered" evidence="1">
    <location>
        <begin position="312"/>
        <end position="354"/>
    </location>
</feature>
<protein>
    <submittedName>
        <fullName evidence="2">Uncharacterized protein</fullName>
    </submittedName>
</protein>
<feature type="region of interest" description="Disordered" evidence="1">
    <location>
        <begin position="238"/>
        <end position="277"/>
    </location>
</feature>
<sequence>MLCASPENFFGWASVRAASSFFASSLFLPRRRKARGPLNHLARARLRPKQDCEDRWPMAMCVEHSSHVFWSSTALAPSSAAKARLSTSPAGSPLMALLLKSSGMVPNEAATSSRHGYGVTGVAGGPGALAIPEGDQRENWHRQHHPMGDRPHTQSKHWSHMESGPSRAPSAASVHEDAAELMNDDFDVNGGQLIEAGGLRVAGIWTQGGAGTSDGEARALDHSSRPLSDGRLEAALDDLSLWGGPGPAGQGPHEAPRSSQAGGAAGGAGPALAQARAERGDAIAEEVASELAEAQSMRCQALLVTDEAVSMAAAVEEPRPPRARGRPGGSPAQRTRGGGAAARRGRPGVRGPQAGASWRWYAWRSSSSALDARRAAHTWGPRGQHPEEEGGITRGCCPRSTSGRLRARGAGVASRTRRDTASQRERSRKGGTPLPRPPTS</sequence>
<feature type="compositionally biased region" description="Basic and acidic residues" evidence="1">
    <location>
        <begin position="140"/>
        <end position="152"/>
    </location>
</feature>
<name>A0ABN9SKR7_9DINO</name>
<feature type="region of interest" description="Disordered" evidence="1">
    <location>
        <begin position="374"/>
        <end position="440"/>
    </location>
</feature>
<reference evidence="2" key="1">
    <citation type="submission" date="2023-10" db="EMBL/GenBank/DDBJ databases">
        <authorList>
            <person name="Chen Y."/>
            <person name="Shah S."/>
            <person name="Dougan E. K."/>
            <person name="Thang M."/>
            <person name="Chan C."/>
        </authorList>
    </citation>
    <scope>NUCLEOTIDE SEQUENCE [LARGE SCALE GENOMIC DNA]</scope>
</reference>